<comment type="similarity">
    <text evidence="6">Belongs to the ABC-4 integral membrane protein family.</text>
</comment>
<keyword evidence="11" id="KW-1185">Reference proteome</keyword>
<evidence type="ECO:0000256" key="6">
    <source>
        <dbReference type="ARBA" id="ARBA00038076"/>
    </source>
</evidence>
<keyword evidence="4 7" id="KW-1133">Transmembrane helix</keyword>
<feature type="transmembrane region" description="Helical" evidence="7">
    <location>
        <begin position="350"/>
        <end position="374"/>
    </location>
</feature>
<evidence type="ECO:0000256" key="4">
    <source>
        <dbReference type="ARBA" id="ARBA00022989"/>
    </source>
</evidence>
<evidence type="ECO:0000256" key="1">
    <source>
        <dbReference type="ARBA" id="ARBA00004651"/>
    </source>
</evidence>
<dbReference type="InterPro" id="IPR025857">
    <property type="entry name" value="MacB_PCD"/>
</dbReference>
<comment type="caution">
    <text evidence="10">The sequence shown here is derived from an EMBL/GenBank/DDBJ whole genome shotgun (WGS) entry which is preliminary data.</text>
</comment>
<comment type="subcellular location">
    <subcellularLocation>
        <location evidence="1">Cell membrane</location>
        <topology evidence="1">Multi-pass membrane protein</topology>
    </subcellularLocation>
</comment>
<proteinExistence type="inferred from homology"/>
<sequence length="391" mass="41753">MNSLGIWQSIKMALRSIKGNKLRSALTMLGMIIGVSSVIILVSIAQGSAKNVTSQINQLGTNLLTINTFETDLALTEDKISELSKLNGVKAVSPVVSGRVNVKKDRTSSQVTLTGTNAFYSVVRDTKVSNGRFITDLDIEYRQKIAVIGSETASTFFGADNPVGQYLQIDGTSFKVVGVLVSKGSSMGQSGDNVVIVPLSTGQRLVKSTTINQVYLQGKSEDQMDYVMNEVEMAMASLYPNKSDSYSVTNQQDIMDTMSSVSDTMTMMLGGIASISLLVGGIGIMNIMLVSVSERTKEIGIRKAIGAKRRDVLLQFLIEAVVLSGVGGIIGILTGVGIGKLLSTILNLTVSFTSSVMLLSFLFSLAVGVIFGVFPANKASKLNPIQALRYE</sequence>
<evidence type="ECO:0000313" key="11">
    <source>
        <dbReference type="Proteomes" id="UP001623041"/>
    </source>
</evidence>
<feature type="transmembrane region" description="Helical" evidence="7">
    <location>
        <begin position="312"/>
        <end position="338"/>
    </location>
</feature>
<dbReference type="InterPro" id="IPR050250">
    <property type="entry name" value="Macrolide_Exporter_MacB"/>
</dbReference>
<dbReference type="InterPro" id="IPR003838">
    <property type="entry name" value="ABC3_permease_C"/>
</dbReference>
<dbReference type="EMBL" id="JBJHQH010000002">
    <property type="protein sequence ID" value="MFK9090407.1"/>
    <property type="molecule type" value="Genomic_DNA"/>
</dbReference>
<name>A0ABW8RAD7_9BACI</name>
<keyword evidence="2" id="KW-1003">Cell membrane</keyword>
<accession>A0ABW8RAD7</accession>
<reference evidence="10 11" key="1">
    <citation type="submission" date="2024-11" db="EMBL/GenBank/DDBJ databases">
        <authorList>
            <person name="Lucas J.A."/>
        </authorList>
    </citation>
    <scope>NUCLEOTIDE SEQUENCE [LARGE SCALE GENOMIC DNA]</scope>
    <source>
        <strain evidence="10 11">Z 5.4</strain>
    </source>
</reference>
<organism evidence="10 11">
    <name type="scientific">Bacillus salipaludis</name>
    <dbReference type="NCBI Taxonomy" id="2547811"/>
    <lineage>
        <taxon>Bacteria</taxon>
        <taxon>Bacillati</taxon>
        <taxon>Bacillota</taxon>
        <taxon>Bacilli</taxon>
        <taxon>Bacillales</taxon>
        <taxon>Bacillaceae</taxon>
        <taxon>Bacillus</taxon>
    </lineage>
</organism>
<protein>
    <submittedName>
        <fullName evidence="10">ABC transporter permease</fullName>
    </submittedName>
</protein>
<dbReference type="PANTHER" id="PTHR30572">
    <property type="entry name" value="MEMBRANE COMPONENT OF TRANSPORTER-RELATED"/>
    <property type="match status" value="1"/>
</dbReference>
<evidence type="ECO:0000256" key="7">
    <source>
        <dbReference type="SAM" id="Phobius"/>
    </source>
</evidence>
<evidence type="ECO:0000259" key="9">
    <source>
        <dbReference type="Pfam" id="PF12704"/>
    </source>
</evidence>
<keyword evidence="5 7" id="KW-0472">Membrane</keyword>
<dbReference type="RefSeq" id="WP_406579106.1">
    <property type="nucleotide sequence ID" value="NZ_JBJHQH010000002.1"/>
</dbReference>
<dbReference type="Pfam" id="PF12704">
    <property type="entry name" value="MacB_PCD"/>
    <property type="match status" value="1"/>
</dbReference>
<evidence type="ECO:0000313" key="10">
    <source>
        <dbReference type="EMBL" id="MFK9090407.1"/>
    </source>
</evidence>
<feature type="domain" description="ABC3 transporter permease C-terminal" evidence="8">
    <location>
        <begin position="272"/>
        <end position="384"/>
    </location>
</feature>
<gene>
    <name evidence="10" type="ORF">ACJEBI_02765</name>
</gene>
<dbReference type="Proteomes" id="UP001623041">
    <property type="component" value="Unassembled WGS sequence"/>
</dbReference>
<evidence type="ECO:0000256" key="3">
    <source>
        <dbReference type="ARBA" id="ARBA00022692"/>
    </source>
</evidence>
<feature type="transmembrane region" description="Helical" evidence="7">
    <location>
        <begin position="267"/>
        <end position="292"/>
    </location>
</feature>
<dbReference type="Pfam" id="PF02687">
    <property type="entry name" value="FtsX"/>
    <property type="match status" value="1"/>
</dbReference>
<feature type="domain" description="MacB-like periplasmic core" evidence="9">
    <location>
        <begin position="24"/>
        <end position="232"/>
    </location>
</feature>
<dbReference type="PANTHER" id="PTHR30572:SF4">
    <property type="entry name" value="ABC TRANSPORTER PERMEASE YTRF"/>
    <property type="match status" value="1"/>
</dbReference>
<feature type="transmembrane region" description="Helical" evidence="7">
    <location>
        <begin position="25"/>
        <end position="45"/>
    </location>
</feature>
<evidence type="ECO:0000256" key="5">
    <source>
        <dbReference type="ARBA" id="ARBA00023136"/>
    </source>
</evidence>
<evidence type="ECO:0000256" key="2">
    <source>
        <dbReference type="ARBA" id="ARBA00022475"/>
    </source>
</evidence>
<keyword evidence="3 7" id="KW-0812">Transmembrane</keyword>
<evidence type="ECO:0000259" key="8">
    <source>
        <dbReference type="Pfam" id="PF02687"/>
    </source>
</evidence>